<proteinExistence type="predicted"/>
<accession>A0A6A4GLS3</accession>
<protein>
    <submittedName>
        <fullName evidence="4">Uncharacterized protein</fullName>
    </submittedName>
</protein>
<dbReference type="AlphaFoldDB" id="A0A6A4GLS3"/>
<keyword evidence="1" id="KW-0175">Coiled coil</keyword>
<organism evidence="4 5">
    <name type="scientific">Gymnopus androsaceus JB14</name>
    <dbReference type="NCBI Taxonomy" id="1447944"/>
    <lineage>
        <taxon>Eukaryota</taxon>
        <taxon>Fungi</taxon>
        <taxon>Dikarya</taxon>
        <taxon>Basidiomycota</taxon>
        <taxon>Agaricomycotina</taxon>
        <taxon>Agaricomycetes</taxon>
        <taxon>Agaricomycetidae</taxon>
        <taxon>Agaricales</taxon>
        <taxon>Marasmiineae</taxon>
        <taxon>Omphalotaceae</taxon>
        <taxon>Gymnopus</taxon>
    </lineage>
</organism>
<feature type="compositionally biased region" description="Basic and acidic residues" evidence="2">
    <location>
        <begin position="817"/>
        <end position="826"/>
    </location>
</feature>
<evidence type="ECO:0000256" key="2">
    <source>
        <dbReference type="SAM" id="MobiDB-lite"/>
    </source>
</evidence>
<feature type="coiled-coil region" evidence="1">
    <location>
        <begin position="423"/>
        <end position="457"/>
    </location>
</feature>
<dbReference type="Proteomes" id="UP000799118">
    <property type="component" value="Unassembled WGS sequence"/>
</dbReference>
<feature type="transmembrane region" description="Helical" evidence="3">
    <location>
        <begin position="83"/>
        <end position="103"/>
    </location>
</feature>
<feature type="region of interest" description="Disordered" evidence="2">
    <location>
        <begin position="799"/>
        <end position="826"/>
    </location>
</feature>
<evidence type="ECO:0000313" key="4">
    <source>
        <dbReference type="EMBL" id="KAE9386174.1"/>
    </source>
</evidence>
<feature type="transmembrane region" description="Helical" evidence="3">
    <location>
        <begin position="27"/>
        <end position="52"/>
    </location>
</feature>
<feature type="region of interest" description="Disordered" evidence="2">
    <location>
        <begin position="392"/>
        <end position="411"/>
    </location>
</feature>
<keyword evidence="3" id="KW-0812">Transmembrane</keyword>
<feature type="compositionally biased region" description="Polar residues" evidence="2">
    <location>
        <begin position="608"/>
        <end position="624"/>
    </location>
</feature>
<sequence length="826" mass="92560">MYILDHFPEVTNTLNKEHIQSTIKDVVLIWIIIIALAYLTNISETSIGAYFIKPARHLTISCGGLGPPRLISEVVGIVLDKGYIQFMLCLVVFCIVFFVLAYLTNPSENSFRAYFTEHPFHQHPSRINDDSIDDDAAVSKKSSAKNLSFRTGSAGAHHTLPLDNRSPFHFANRVSVSLRTPKHVFHSFGIFTIAGIIPSAKTDALQDQPDASTISGSWFIGAFGKWWRGGVLEAWHQDIIVRSGDEESWNSGILGMKTSNRLNELNDLPGLPHGLSRRSPDSPPRIRSHKKSSQQTQQSKFASRLFLHASQSPPERTSPQHSHSSPVLVEQLTKPAPTKPTSFEQSPQVVELLNQISQSKSTVLDLRAQLNESQSAASQSHAALQTELESFRERKRQEDAAKNEVKSRTKTWEDSKRVAECTKHDAEKRLRASESARDDAAQRIEHLDQEIVRLQNHLANDNAFLAYCRVSKSDAEQALVAELEHKKREIKVVEDVVAALGLRARELEEKLAEKRERVHLMRAQAEAQKHQQALPPFTAIETWPFTSDLPVPTDPHSLQNTLGYTESLDTVSCDSASTREEMPLTPAVVDFLERDRREKNLHVRHQSLQRSEDNITSAPTTVSPTVDPFEHDPFRIFAPQHDHFGLSKDIPLKRNNSDPFVPGYPNADPKQAAVDRTHIGPWYPLSTKTKTKAKKVLNPDDVTRIEAKPVVSTDMVPSVSTPMYDALNPNAFGHTLVSSTTTDSNFVRAFTPSPAEREVWQRGLGGSSTNGSLERLYASMVDHSSPRYIEGAQRDPAAIPWWQSPPRNFDPWDDEESPRTAVEKRP</sequence>
<keyword evidence="3" id="KW-0472">Membrane</keyword>
<feature type="region of interest" description="Disordered" evidence="2">
    <location>
        <begin position="604"/>
        <end position="626"/>
    </location>
</feature>
<name>A0A6A4GLS3_9AGAR</name>
<dbReference type="EMBL" id="ML769905">
    <property type="protein sequence ID" value="KAE9386174.1"/>
    <property type="molecule type" value="Genomic_DNA"/>
</dbReference>
<gene>
    <name evidence="4" type="ORF">BT96DRAFT_981826</name>
</gene>
<evidence type="ECO:0000256" key="3">
    <source>
        <dbReference type="SAM" id="Phobius"/>
    </source>
</evidence>
<reference evidence="4" key="1">
    <citation type="journal article" date="2019" name="Environ. Microbiol.">
        <title>Fungal ecological strategies reflected in gene transcription - a case study of two litter decomposers.</title>
        <authorList>
            <person name="Barbi F."/>
            <person name="Kohler A."/>
            <person name="Barry K."/>
            <person name="Baskaran P."/>
            <person name="Daum C."/>
            <person name="Fauchery L."/>
            <person name="Ihrmark K."/>
            <person name="Kuo A."/>
            <person name="LaButti K."/>
            <person name="Lipzen A."/>
            <person name="Morin E."/>
            <person name="Grigoriev I.V."/>
            <person name="Henrissat B."/>
            <person name="Lindahl B."/>
            <person name="Martin F."/>
        </authorList>
    </citation>
    <scope>NUCLEOTIDE SEQUENCE</scope>
    <source>
        <strain evidence="4">JB14</strain>
    </source>
</reference>
<keyword evidence="3" id="KW-1133">Transmembrane helix</keyword>
<evidence type="ECO:0000313" key="5">
    <source>
        <dbReference type="Proteomes" id="UP000799118"/>
    </source>
</evidence>
<dbReference type="OrthoDB" id="2548929at2759"/>
<feature type="coiled-coil region" evidence="1">
    <location>
        <begin position="490"/>
        <end position="524"/>
    </location>
</feature>
<feature type="region of interest" description="Disordered" evidence="2">
    <location>
        <begin position="264"/>
        <end position="300"/>
    </location>
</feature>
<keyword evidence="5" id="KW-1185">Reference proteome</keyword>
<evidence type="ECO:0000256" key="1">
    <source>
        <dbReference type="SAM" id="Coils"/>
    </source>
</evidence>